<dbReference type="AlphaFoldDB" id="A0A370QEM6"/>
<dbReference type="Pfam" id="PF07455">
    <property type="entry name" value="Psu"/>
    <property type="match status" value="1"/>
</dbReference>
<dbReference type="RefSeq" id="WP_196238524.1">
    <property type="nucleotide sequence ID" value="NZ_QRAP01000010.1"/>
</dbReference>
<dbReference type="EMBL" id="QRAP01000010">
    <property type="protein sequence ID" value="RDK86729.1"/>
    <property type="molecule type" value="Genomic_DNA"/>
</dbReference>
<feature type="compositionally biased region" description="Polar residues" evidence="1">
    <location>
        <begin position="151"/>
        <end position="160"/>
    </location>
</feature>
<dbReference type="Proteomes" id="UP000254848">
    <property type="component" value="Unassembled WGS sequence"/>
</dbReference>
<comment type="caution">
    <text evidence="2">The sequence shown here is derived from an EMBL/GenBank/DDBJ whole genome shotgun (WGS) entry which is preliminary data.</text>
</comment>
<reference evidence="2 3" key="1">
    <citation type="submission" date="2018-07" db="EMBL/GenBank/DDBJ databases">
        <title>Genomic Encyclopedia of Type Strains, Phase IV (KMG-IV): sequencing the most valuable type-strain genomes for metagenomic binning, comparative biology and taxonomic classification.</title>
        <authorList>
            <person name="Goeker M."/>
        </authorList>
    </citation>
    <scope>NUCLEOTIDE SEQUENCE [LARGE SCALE GENOMIC DNA]</scope>
    <source>
        <strain evidence="2 3">DSM 103736</strain>
    </source>
</reference>
<keyword evidence="3" id="KW-1185">Reference proteome</keyword>
<feature type="region of interest" description="Disordered" evidence="1">
    <location>
        <begin position="144"/>
        <end position="178"/>
    </location>
</feature>
<evidence type="ECO:0000256" key="1">
    <source>
        <dbReference type="SAM" id="MobiDB-lite"/>
    </source>
</evidence>
<accession>A0A370QEM6</accession>
<evidence type="ECO:0000313" key="3">
    <source>
        <dbReference type="Proteomes" id="UP000254848"/>
    </source>
</evidence>
<dbReference type="InterPro" id="IPR010006">
    <property type="entry name" value="Phage_P4_Psu"/>
</dbReference>
<gene>
    <name evidence="2" type="ORF">C8D90_1103</name>
</gene>
<sequence length="178" mass="19844">MSVMTSPAEALEQYRSASQNWQDFRKERESTRAQLRDLLASADKPKDYPGQVDMLRERLAVLEWQINCTARDSLYTQRLVLDACVEDALEAFMTANGPALAGALAPCLNGAPTVKRTWYQCQNLECSCTFTALESVENIIMKPQKKPAQVEASTGRQPQTLGRYGSASRLSNRQQIPA</sequence>
<organism evidence="2 3">
    <name type="scientific">Enterobacillus tribolii</name>
    <dbReference type="NCBI Taxonomy" id="1487935"/>
    <lineage>
        <taxon>Bacteria</taxon>
        <taxon>Pseudomonadati</taxon>
        <taxon>Pseudomonadota</taxon>
        <taxon>Gammaproteobacteria</taxon>
        <taxon>Enterobacterales</taxon>
        <taxon>Hafniaceae</taxon>
        <taxon>Enterobacillus</taxon>
    </lineage>
</organism>
<dbReference type="Gene3D" id="1.20.58.1090">
    <property type="entry name" value="Phage polarity suppression protein monomer"/>
    <property type="match status" value="1"/>
</dbReference>
<proteinExistence type="predicted"/>
<evidence type="ECO:0000313" key="2">
    <source>
        <dbReference type="EMBL" id="RDK86729.1"/>
    </source>
</evidence>
<protein>
    <submittedName>
        <fullName evidence="2">Ogr/Delta-like zinc finger protein</fullName>
    </submittedName>
</protein>
<feature type="compositionally biased region" description="Polar residues" evidence="1">
    <location>
        <begin position="168"/>
        <end position="178"/>
    </location>
</feature>
<name>A0A370QEM6_9GAMM</name>